<gene>
    <name evidence="1" type="ORF">MSSIT_2067</name>
</gene>
<dbReference type="EMBL" id="CP009506">
    <property type="protein sequence ID" value="AKB28786.1"/>
    <property type="molecule type" value="Genomic_DNA"/>
</dbReference>
<proteinExistence type="predicted"/>
<dbReference type="AlphaFoldDB" id="A0A0E3L8M6"/>
<accession>A0A0E3L8M6</accession>
<sequence>MGYFCSVCKSDITDAEFNYSMDRYGKALCRQHQKEFVKSREPENFRTEISKTETAVSSISDSEKEQNFSSRDSKFVENMIKGRIAETLIEELFLSLNYSVFRYGMENTVPGIMKLLRGVRSDVATNIRRMPDFVIQNNRNGEVFFIEVKFRKDEVFIFENLDKDYPYENCYFIVVSKKHIKCVTYEELRAGDAVTPTSRNYLGNRKEFELDKEVIIQFCDFAVKFFSVV</sequence>
<organism evidence="1 2">
    <name type="scientific">Methanosarcina siciliae T4/M</name>
    <dbReference type="NCBI Taxonomy" id="1434120"/>
    <lineage>
        <taxon>Archaea</taxon>
        <taxon>Methanobacteriati</taxon>
        <taxon>Methanobacteriota</taxon>
        <taxon>Stenosarchaea group</taxon>
        <taxon>Methanomicrobia</taxon>
        <taxon>Methanosarcinales</taxon>
        <taxon>Methanosarcinaceae</taxon>
        <taxon>Methanosarcina</taxon>
    </lineage>
</organism>
<dbReference type="HOGENOM" id="CLU_108785_0_0_2"/>
<protein>
    <submittedName>
        <fullName evidence="1">Uncharacterized protein</fullName>
    </submittedName>
</protein>
<dbReference type="GeneID" id="24860937"/>
<reference evidence="1 2" key="1">
    <citation type="submission" date="2014-07" db="EMBL/GenBank/DDBJ databases">
        <title>Methanogenic archaea and the global carbon cycle.</title>
        <authorList>
            <person name="Henriksen J.R."/>
            <person name="Luke J."/>
            <person name="Reinhart S."/>
            <person name="Benedict M.N."/>
            <person name="Youngblut N.D."/>
            <person name="Metcalf M.E."/>
            <person name="Whitaker R.J."/>
            <person name="Metcalf W.W."/>
        </authorList>
    </citation>
    <scope>NUCLEOTIDE SEQUENCE [LARGE SCALE GENOMIC DNA]</scope>
    <source>
        <strain evidence="1 2">T4/M</strain>
    </source>
</reference>
<keyword evidence="2" id="KW-1185">Reference proteome</keyword>
<evidence type="ECO:0000313" key="1">
    <source>
        <dbReference type="EMBL" id="AKB28786.1"/>
    </source>
</evidence>
<name>A0A0E3L8M6_9EURY</name>
<evidence type="ECO:0000313" key="2">
    <source>
        <dbReference type="Proteomes" id="UP000033111"/>
    </source>
</evidence>
<dbReference type="OrthoDB" id="141034at2157"/>
<dbReference type="PATRIC" id="fig|1434120.4.peg.2672"/>
<dbReference type="KEGG" id="msw:MSSIT_2067"/>
<dbReference type="Proteomes" id="UP000033111">
    <property type="component" value="Chromosome"/>
</dbReference>
<dbReference type="RefSeq" id="WP_048172386.1">
    <property type="nucleotide sequence ID" value="NZ_CP009506.1"/>
</dbReference>